<evidence type="ECO:0000256" key="1">
    <source>
        <dbReference type="ARBA" id="ARBA00023125"/>
    </source>
</evidence>
<dbReference type="Pfam" id="PF06733">
    <property type="entry name" value="DEAD_2"/>
    <property type="match status" value="1"/>
</dbReference>
<evidence type="ECO:0000259" key="2">
    <source>
        <dbReference type="SMART" id="SM00491"/>
    </source>
</evidence>
<dbReference type="EMBL" id="DTCA01000137">
    <property type="protein sequence ID" value="HGM07648.1"/>
    <property type="molecule type" value="Genomic_DNA"/>
</dbReference>
<dbReference type="Pfam" id="PF13307">
    <property type="entry name" value="Helicase_C_2"/>
    <property type="match status" value="1"/>
</dbReference>
<dbReference type="GO" id="GO:0016818">
    <property type="term" value="F:hydrolase activity, acting on acid anhydrides, in phosphorus-containing anhydrides"/>
    <property type="evidence" value="ECO:0007669"/>
    <property type="project" value="InterPro"/>
</dbReference>
<dbReference type="InterPro" id="IPR010614">
    <property type="entry name" value="RAD3-like_helicase_DEAD"/>
</dbReference>
<proteinExistence type="predicted"/>
<protein>
    <recommendedName>
        <fullName evidence="2">ATP-dependent helicase C-terminal domain-containing protein</fullName>
    </recommendedName>
</protein>
<sequence length="486" mass="55811">MSTALVSQTNSNTFDRDYRHLLEYIYDELKNGNSVSIEAYPGFGKTKLGSQLLTKFDRAVMIVRTHQEIMEVFNFIGTTKNIVYAYGKPKLCFKTHDFSYGFCRAMILFGRCNTKIDNKDVAWLAFTFRKPEEIREEARKRNKCLYFGLRILVQKAKKIVATYDYLVSHPGSLDRKEVAILDESHTLLNYLDEAVVAVNGVFIEHLTKSMKNNLDTRWMAYAIKSIYKRSSNIHEFIDKLSTIYSSYSGPDTEEIKIIDEILQSYRRKHYIYSRDDKTYYFLLDALPRIAKFEPKAILGAYLPPIFVSTTKNVIKISGEPRITTIVDTDLTSRYEERSEDTYIGYANKLSEYVRSDVGNLAVFPSIEFMSEVLKRSKIDKVITDPIDGEVPSGYVLVDVAGGKYTEGVNIKGISNVIVCGMPYPEPNPILDLISNVYKHDLYTYIALLRTIQSIGRIRGNGTSYIIDKRYKQHINKFPKWIAVSTK</sequence>
<dbReference type="PANTHER" id="PTHR11472:SF34">
    <property type="entry name" value="REGULATOR OF TELOMERE ELONGATION HELICASE 1"/>
    <property type="match status" value="1"/>
</dbReference>
<feature type="domain" description="ATP-dependent helicase C-terminal" evidence="2">
    <location>
        <begin position="366"/>
        <end position="472"/>
    </location>
</feature>
<dbReference type="SMART" id="SM00491">
    <property type="entry name" value="HELICc2"/>
    <property type="match status" value="1"/>
</dbReference>
<dbReference type="GO" id="GO:0003678">
    <property type="term" value="F:DNA helicase activity"/>
    <property type="evidence" value="ECO:0007669"/>
    <property type="project" value="InterPro"/>
</dbReference>
<accession>A0A7C4D1L3</accession>
<dbReference type="GO" id="GO:0006139">
    <property type="term" value="P:nucleobase-containing compound metabolic process"/>
    <property type="evidence" value="ECO:0007669"/>
    <property type="project" value="InterPro"/>
</dbReference>
<name>A0A7C4D1L3_9CREN</name>
<dbReference type="InterPro" id="IPR027417">
    <property type="entry name" value="P-loop_NTPase"/>
</dbReference>
<dbReference type="GO" id="GO:0005524">
    <property type="term" value="F:ATP binding"/>
    <property type="evidence" value="ECO:0007669"/>
    <property type="project" value="InterPro"/>
</dbReference>
<gene>
    <name evidence="3" type="ORF">ENU31_04480</name>
</gene>
<evidence type="ECO:0000313" key="3">
    <source>
        <dbReference type="EMBL" id="HGM07648.1"/>
    </source>
</evidence>
<dbReference type="GO" id="GO:0003677">
    <property type="term" value="F:DNA binding"/>
    <property type="evidence" value="ECO:0007669"/>
    <property type="project" value="UniProtKB-KW"/>
</dbReference>
<dbReference type="InterPro" id="IPR045028">
    <property type="entry name" value="DinG/Rad3-like"/>
</dbReference>
<organism evidence="3">
    <name type="scientific">Ignisphaera aggregans</name>
    <dbReference type="NCBI Taxonomy" id="334771"/>
    <lineage>
        <taxon>Archaea</taxon>
        <taxon>Thermoproteota</taxon>
        <taxon>Thermoprotei</taxon>
        <taxon>Desulfurococcales</taxon>
        <taxon>Desulfurococcaceae</taxon>
        <taxon>Ignisphaera</taxon>
    </lineage>
</organism>
<dbReference type="InterPro" id="IPR006555">
    <property type="entry name" value="ATP-dep_Helicase_C"/>
</dbReference>
<keyword evidence="1" id="KW-0238">DNA-binding</keyword>
<dbReference type="Gene3D" id="3.40.50.300">
    <property type="entry name" value="P-loop containing nucleotide triphosphate hydrolases"/>
    <property type="match status" value="2"/>
</dbReference>
<dbReference type="SUPFAM" id="SSF52540">
    <property type="entry name" value="P-loop containing nucleoside triphosphate hydrolases"/>
    <property type="match status" value="1"/>
</dbReference>
<dbReference type="PANTHER" id="PTHR11472">
    <property type="entry name" value="DNA REPAIR DEAD HELICASE RAD3/XP-D SUBFAMILY MEMBER"/>
    <property type="match status" value="1"/>
</dbReference>
<reference evidence="3" key="1">
    <citation type="journal article" date="2020" name="mSystems">
        <title>Genome- and Community-Level Interaction Insights into Carbon Utilization and Element Cycling Functions of Hydrothermarchaeota in Hydrothermal Sediment.</title>
        <authorList>
            <person name="Zhou Z."/>
            <person name="Liu Y."/>
            <person name="Xu W."/>
            <person name="Pan J."/>
            <person name="Luo Z.H."/>
            <person name="Li M."/>
        </authorList>
    </citation>
    <scope>NUCLEOTIDE SEQUENCE [LARGE SCALE GENOMIC DNA]</scope>
    <source>
        <strain evidence="3">SpSt-658</strain>
    </source>
</reference>
<comment type="caution">
    <text evidence="3">The sequence shown here is derived from an EMBL/GenBank/DDBJ whole genome shotgun (WGS) entry which is preliminary data.</text>
</comment>
<dbReference type="AlphaFoldDB" id="A0A7C4D1L3"/>